<proteinExistence type="predicted"/>
<dbReference type="STRING" id="595528.A0A0D2WHQ9"/>
<dbReference type="Gene3D" id="3.40.525.10">
    <property type="entry name" value="CRAL-TRIO lipid binding domain"/>
    <property type="match status" value="1"/>
</dbReference>
<dbReference type="InterPro" id="IPR036865">
    <property type="entry name" value="CRAL-TRIO_dom_sf"/>
</dbReference>
<evidence type="ECO:0000256" key="1">
    <source>
        <dbReference type="SAM" id="MobiDB-lite"/>
    </source>
</evidence>
<dbReference type="Proteomes" id="UP000008743">
    <property type="component" value="Unassembled WGS sequence"/>
</dbReference>
<protein>
    <recommendedName>
        <fullName evidence="2">CRAL-TRIO domain-containing protein</fullName>
    </recommendedName>
</protein>
<keyword evidence="4" id="KW-1185">Reference proteome</keyword>
<reference evidence="4" key="1">
    <citation type="submission" date="2011-02" db="EMBL/GenBank/DDBJ databases">
        <title>The Genome Sequence of Capsaspora owczarzaki ATCC 30864.</title>
        <authorList>
            <person name="Russ C."/>
            <person name="Cuomo C."/>
            <person name="Burger G."/>
            <person name="Gray M.W."/>
            <person name="Holland P.W.H."/>
            <person name="King N."/>
            <person name="Lang F.B.F."/>
            <person name="Roger A.J."/>
            <person name="Ruiz-Trillo I."/>
            <person name="Young S.K."/>
            <person name="Zeng Q."/>
            <person name="Gargeya S."/>
            <person name="Alvarado L."/>
            <person name="Berlin A."/>
            <person name="Chapman S.B."/>
            <person name="Chen Z."/>
            <person name="Freedman E."/>
            <person name="Gellesch M."/>
            <person name="Goldberg J."/>
            <person name="Griggs A."/>
            <person name="Gujja S."/>
            <person name="Heilman E."/>
            <person name="Heiman D."/>
            <person name="Howarth C."/>
            <person name="Mehta T."/>
            <person name="Neiman D."/>
            <person name="Pearson M."/>
            <person name="Roberts A."/>
            <person name="Saif S."/>
            <person name="Shea T."/>
            <person name="Shenoy N."/>
            <person name="Sisk P."/>
            <person name="Stolte C."/>
            <person name="Sykes S."/>
            <person name="White J."/>
            <person name="Yandava C."/>
            <person name="Haas B."/>
            <person name="Nusbaum C."/>
            <person name="Birren B."/>
        </authorList>
    </citation>
    <scope>NUCLEOTIDE SEQUENCE</scope>
    <source>
        <strain evidence="4">ATCC 30864</strain>
    </source>
</reference>
<evidence type="ECO:0000313" key="3">
    <source>
        <dbReference type="EMBL" id="KJE89190.1"/>
    </source>
</evidence>
<dbReference type="AlphaFoldDB" id="A0A0D2WHQ9"/>
<dbReference type="InParanoid" id="A0A0D2WHQ9"/>
<dbReference type="EMBL" id="KE346360">
    <property type="protein sequence ID" value="KJE89190.1"/>
    <property type="molecule type" value="Genomic_DNA"/>
</dbReference>
<dbReference type="Pfam" id="PF00650">
    <property type="entry name" value="CRAL_TRIO"/>
    <property type="match status" value="1"/>
</dbReference>
<dbReference type="SUPFAM" id="SSF101576">
    <property type="entry name" value="Supernatant protein factor (SPF), C-terminal domain"/>
    <property type="match status" value="1"/>
</dbReference>
<dbReference type="InterPro" id="IPR011074">
    <property type="entry name" value="CRAL/TRIO_N_dom"/>
</dbReference>
<dbReference type="InterPro" id="IPR051064">
    <property type="entry name" value="SEC14/CRAL-TRIO_domain"/>
</dbReference>
<accession>A0A0D2WHQ9</accession>
<feature type="region of interest" description="Disordered" evidence="1">
    <location>
        <begin position="399"/>
        <end position="421"/>
    </location>
</feature>
<gene>
    <name evidence="3" type="ORF">CAOG_000710</name>
</gene>
<name>A0A0D2WHQ9_CAPO3</name>
<sequence>MSTAGHVGHLTAKQQDALTQLRTMTTELPHQEWLDDPYLLRFLRARAFNVDRTFEMLEDHFHWRKETLFPRRQGPPTSPNLLGAPVLVSQDGEQCASFLFEPRPPAPPTFADLGQTASRRQRGCIMVHFPLGLGGALSVLTIHYPGGLHFHDREGSIVYVDRIGQTDPRGLLRAARKADIVQFRIFNMERTLQVCAEQSAKIGRKVQELTIIMDLTGLNRKHLWGPGLDLFRAVAKIYEANYPEVVKRCFIINAPMIFPVMFNLIKPLLHEATRQKIRVLGSDYVSVLSEYIDPAVLPRFLGGTCTCSGEDEFCKKFIRPGGEVPATFFLDSALSDSAVGESGGESTTVGRAATFDVAVLVRQPGSVLSVEYMTKDFDVKFGIWYFQNDDAVLQNGDYVESSSGKRHPRGIHRQSSVRQQQPAPVLRREAHSVPDIAAHSLQAVATVEAAEDQQPKTMKRGNNSVPDIHAVAAASDDSNVTRRYQLFKGTVPKDLDVITETTQADSHLVMMSEQVVCDEPGVYVLRWDNTYSWTRSKQLRYLIEVTRPEVDD</sequence>
<organism evidence="3 4">
    <name type="scientific">Capsaspora owczarzaki (strain ATCC 30864)</name>
    <dbReference type="NCBI Taxonomy" id="595528"/>
    <lineage>
        <taxon>Eukaryota</taxon>
        <taxon>Filasterea</taxon>
        <taxon>Capsaspora</taxon>
    </lineage>
</organism>
<dbReference type="PROSITE" id="PS50191">
    <property type="entry name" value="CRAL_TRIO"/>
    <property type="match status" value="1"/>
</dbReference>
<dbReference type="Gene3D" id="1.10.8.20">
    <property type="entry name" value="N-terminal domain of phosphatidylinositol transfer protein sec14p"/>
    <property type="match status" value="1"/>
</dbReference>
<dbReference type="SMART" id="SM00516">
    <property type="entry name" value="SEC14"/>
    <property type="match status" value="1"/>
</dbReference>
<dbReference type="InterPro" id="IPR036598">
    <property type="entry name" value="GOLD_dom_sf"/>
</dbReference>
<dbReference type="Gene3D" id="2.60.120.680">
    <property type="entry name" value="GOLD domain"/>
    <property type="match status" value="1"/>
</dbReference>
<dbReference type="RefSeq" id="XP_004365581.2">
    <property type="nucleotide sequence ID" value="XM_004365524.2"/>
</dbReference>
<dbReference type="InterPro" id="IPR036273">
    <property type="entry name" value="CRAL/TRIO_N_dom_sf"/>
</dbReference>
<dbReference type="CDD" id="cd00170">
    <property type="entry name" value="SEC14"/>
    <property type="match status" value="1"/>
</dbReference>
<dbReference type="FunCoup" id="A0A0D2WHQ9">
    <property type="interactions" value="37"/>
</dbReference>
<dbReference type="Pfam" id="PF03765">
    <property type="entry name" value="CRAL_TRIO_N"/>
    <property type="match status" value="1"/>
</dbReference>
<dbReference type="SUPFAM" id="SSF46938">
    <property type="entry name" value="CRAL/TRIO N-terminal domain"/>
    <property type="match status" value="1"/>
</dbReference>
<dbReference type="PANTHER" id="PTHR23324">
    <property type="entry name" value="SEC14 RELATED PROTEIN"/>
    <property type="match status" value="1"/>
</dbReference>
<evidence type="ECO:0000313" key="4">
    <source>
        <dbReference type="Proteomes" id="UP000008743"/>
    </source>
</evidence>
<dbReference type="GO" id="GO:0005737">
    <property type="term" value="C:cytoplasm"/>
    <property type="evidence" value="ECO:0007669"/>
    <property type="project" value="TreeGrafter"/>
</dbReference>
<feature type="domain" description="CRAL-TRIO" evidence="2">
    <location>
        <begin position="136"/>
        <end position="309"/>
    </location>
</feature>
<dbReference type="PANTHER" id="PTHR23324:SF83">
    <property type="entry name" value="SEC14-LIKE PROTEIN 2"/>
    <property type="match status" value="1"/>
</dbReference>
<dbReference type="OrthoDB" id="1434354at2759"/>
<dbReference type="PhylomeDB" id="A0A0D2WHQ9"/>
<dbReference type="SMART" id="SM01100">
    <property type="entry name" value="CRAL_TRIO_N"/>
    <property type="match status" value="1"/>
</dbReference>
<dbReference type="InterPro" id="IPR001251">
    <property type="entry name" value="CRAL-TRIO_dom"/>
</dbReference>
<dbReference type="SUPFAM" id="SSF52087">
    <property type="entry name" value="CRAL/TRIO domain"/>
    <property type="match status" value="1"/>
</dbReference>
<evidence type="ECO:0000259" key="2">
    <source>
        <dbReference type="PROSITE" id="PS50191"/>
    </source>
</evidence>